<dbReference type="OrthoDB" id="3561975at2759"/>
<feature type="region of interest" description="Disordered" evidence="1">
    <location>
        <begin position="1138"/>
        <end position="1525"/>
    </location>
</feature>
<feature type="compositionally biased region" description="Basic and acidic residues" evidence="1">
    <location>
        <begin position="192"/>
        <end position="211"/>
    </location>
</feature>
<feature type="non-terminal residue" evidence="2">
    <location>
        <position position="1"/>
    </location>
</feature>
<comment type="caution">
    <text evidence="2">The sequence shown here is derived from an EMBL/GenBank/DDBJ whole genome shotgun (WGS) entry which is preliminary data.</text>
</comment>
<feature type="region of interest" description="Disordered" evidence="1">
    <location>
        <begin position="419"/>
        <end position="553"/>
    </location>
</feature>
<feature type="compositionally biased region" description="Basic and acidic residues" evidence="1">
    <location>
        <begin position="940"/>
        <end position="966"/>
    </location>
</feature>
<feature type="region of interest" description="Disordered" evidence="1">
    <location>
        <begin position="283"/>
        <end position="399"/>
    </location>
</feature>
<sequence length="1584" mass="172077">MNISFVQPEPRPLIVMVLNTDNSVGETFSIGYIKIKIARYYEGKTDQIPLLTKGIDDDEDEEEDEGNESQDKLEGIPEEPIETTETSDTPLSETKDEDPPLQEGDGSKEEENNDVPSLTEETQSTESDKPPSTTEESSDSKLIESSPNTEESLARDITEAELELASNNNIENPSDPTPNTNDNTAPSVPDPLPRDDIHDDIHDNIHDDGHALSRVNSHGLHSSHHVVHFADEIESTSSKSRSKSNKSGNDKKTAPPAVPRKPEALSVKRAKVVAGEVQDLLGKLSRTIGSSNSPSGDPDDSDPQSRGKKRKAKDGKEKRQSNDPITTCNEGVDSAQEPQETPGVVQPASDPEPAAISDDNPGEDVEKINSYTRECGRRRRSKHGEHSITGEVSAGDVSTVEDVQREVGEIANTKETPIVYQDVQIHEEIPVPNEAPEITDDKSTTADGLDVNTEDSSSEPVSEATVENPVTNEEVFPPDEHGPQESEVTEEIPSSEDASTITNESSVHSEESSDPVESISTNAIGEKDPSHIETPTISDEIEPKDDVPSSVEPAVVKESTNLSQEAPPLAEHVFEKGIVSEPESEAQLSEESIENSPSEEPNIQEGIINSTESASVPVEASVTIDNGLQAVDEREGSSGANQRPRNAKSRKAGPENIDTLEVGEDQVDKEAILNESYSEANEDISKELESRDIDDDTETHGGPSEKVETGDVEDHVEDSHVEDDIVQDLAPTDDINEAPVVETNTGEDSSALENSNAKRESETIEPSDDIPNVPVPVLVEDSTQNQEKCAPERKCSGSPASEEPSDENQLENSPVIIEENSEPEISVSFEHTSPKTGEIKDNLKSEEGPITVDQPSIEVENPKKSQEFEEAPAEIEESQEIQANEGTTEQPKTEDLPSVGEDGPGLKNASPTEDAGNSHESPESDEIADLLMPEQDVMIEETHEQNEEEGSIEKDPELIKKAEKSLQEVAPLPEIDHNVTPVHTEDTFELLGEISQPEPAEEELSTDIPKENPVESQADNTKPEPMEELPANSSTNEHGDGVEVEELNESDPAESENDGTSWDGDSSEDSDSGDEGDHENDETPVTDEIHSEPTSKEEDPSETEETKVPVLDSQLNEVPAPVAENSLEFVTEKQNVQADEPVVVENPDFSFTQEETTEKLPESVDMIENIQSDETVTIQEPDISVPQGEPIETSEGPAVKDSSESVDEKKNTPPSEEKNIEEIHVPVPEQEQEQEQAVTENPAISAAESHPGPASEEDNPTEDSETEDHAAPVQGLVEDLKTSTFEENSSEPAIEEEEPSQSEEIVTSEQVNLAAPVENSAENTDTAEVENSPAPHESKEVLKMPVEEEIEYESVIEDKNPIHSEEFVSDEDPDASVPKEQTVESVRTPAAPEEVIQDEATEDVTALTDEEPETIDDDQSTVDDDEIAENAEATLAELESAPVDSILVQTVVVEEPLVETPPEEDISEKYAEPDSTPTETIPTEEPDTEDQVAEQPTADLTQDIPAETESESTPTDTTPAPVQEPVSLELPLEPEAGKCPLGYEFLSNRALDPVHRAPRRDVKLINISSAANDPIPEPEPVAVE</sequence>
<reference evidence="2" key="1">
    <citation type="submission" date="2020-10" db="EMBL/GenBank/DDBJ databases">
        <authorList>
            <person name="Kusch S."/>
        </authorList>
    </citation>
    <scope>NUCLEOTIDE SEQUENCE</scope>
    <source>
        <strain evidence="2">SwB9</strain>
    </source>
</reference>
<feature type="compositionally biased region" description="Acidic residues" evidence="1">
    <location>
        <begin position="1255"/>
        <end position="1266"/>
    </location>
</feature>
<accession>A0A8H2ZV74</accession>
<feature type="compositionally biased region" description="Low complexity" evidence="1">
    <location>
        <begin position="1505"/>
        <end position="1525"/>
    </location>
</feature>
<protein>
    <submittedName>
        <fullName evidence="2">32a11d89-de71-4da2-a057-eb27ca4080dd</fullName>
    </submittedName>
</protein>
<feature type="region of interest" description="Disordered" evidence="1">
    <location>
        <begin position="53"/>
        <end position="270"/>
    </location>
</feature>
<feature type="region of interest" description="Disordered" evidence="1">
    <location>
        <begin position="579"/>
        <end position="1124"/>
    </location>
</feature>
<feature type="compositionally biased region" description="Acidic residues" evidence="1">
    <location>
        <begin position="1395"/>
        <end position="1429"/>
    </location>
</feature>
<evidence type="ECO:0000313" key="2">
    <source>
        <dbReference type="EMBL" id="CAD6451086.1"/>
    </source>
</evidence>
<name>A0A8H2ZV74_9HELO</name>
<evidence type="ECO:0000313" key="3">
    <source>
        <dbReference type="Proteomes" id="UP000624404"/>
    </source>
</evidence>
<keyword evidence="3" id="KW-1185">Reference proteome</keyword>
<feature type="compositionally biased region" description="Polar residues" evidence="1">
    <location>
        <begin position="1169"/>
        <end position="1178"/>
    </location>
</feature>
<feature type="compositionally biased region" description="Basic and acidic residues" evidence="1">
    <location>
        <begin position="1336"/>
        <end position="1346"/>
    </location>
</feature>
<feature type="compositionally biased region" description="Low complexity" evidence="1">
    <location>
        <begin position="1430"/>
        <end position="1460"/>
    </location>
</feature>
<feature type="compositionally biased region" description="Polar residues" evidence="1">
    <location>
        <begin position="114"/>
        <end position="135"/>
    </location>
</feature>
<dbReference type="EMBL" id="CAJHIA010000035">
    <property type="protein sequence ID" value="CAD6451086.1"/>
    <property type="molecule type" value="Genomic_DNA"/>
</dbReference>
<proteinExistence type="predicted"/>
<feature type="compositionally biased region" description="Acidic residues" evidence="1">
    <location>
        <begin position="868"/>
        <end position="879"/>
    </location>
</feature>
<feature type="compositionally biased region" description="Low complexity" evidence="1">
    <location>
        <begin position="594"/>
        <end position="603"/>
    </location>
</feature>
<feature type="compositionally biased region" description="Acidic residues" evidence="1">
    <location>
        <begin position="56"/>
        <end position="68"/>
    </location>
</feature>
<feature type="compositionally biased region" description="Polar residues" evidence="1">
    <location>
        <begin position="742"/>
        <end position="755"/>
    </location>
</feature>
<feature type="compositionally biased region" description="Basic and acidic residues" evidence="1">
    <location>
        <begin position="1201"/>
        <end position="1224"/>
    </location>
</feature>
<organism evidence="2 3">
    <name type="scientific">Sclerotinia trifoliorum</name>
    <dbReference type="NCBI Taxonomy" id="28548"/>
    <lineage>
        <taxon>Eukaryota</taxon>
        <taxon>Fungi</taxon>
        <taxon>Dikarya</taxon>
        <taxon>Ascomycota</taxon>
        <taxon>Pezizomycotina</taxon>
        <taxon>Leotiomycetes</taxon>
        <taxon>Helotiales</taxon>
        <taxon>Sclerotiniaceae</taxon>
        <taxon>Sclerotinia</taxon>
    </lineage>
</organism>
<gene>
    <name evidence="2" type="ORF">SCLTRI_LOCUS9476</name>
</gene>
<dbReference type="Proteomes" id="UP000624404">
    <property type="component" value="Unassembled WGS sequence"/>
</dbReference>
<feature type="compositionally biased region" description="Basic and acidic residues" evidence="1">
    <location>
        <begin position="1356"/>
        <end position="1366"/>
    </location>
</feature>
<feature type="compositionally biased region" description="Acidic residues" evidence="1">
    <location>
        <begin position="1065"/>
        <end position="1085"/>
    </location>
</feature>
<feature type="compositionally biased region" description="Acidic residues" evidence="1">
    <location>
        <begin position="1042"/>
        <end position="1057"/>
    </location>
</feature>
<feature type="compositionally biased region" description="Low complexity" evidence="1">
    <location>
        <begin position="172"/>
        <end position="187"/>
    </location>
</feature>
<feature type="compositionally biased region" description="Basic and acidic residues" evidence="1">
    <location>
        <begin position="703"/>
        <end position="723"/>
    </location>
</feature>
<feature type="compositionally biased region" description="Polar residues" evidence="1">
    <location>
        <begin position="496"/>
        <end position="506"/>
    </location>
</feature>
<feature type="compositionally biased region" description="Basic and acidic residues" evidence="1">
    <location>
        <begin position="1087"/>
        <end position="1098"/>
    </location>
</feature>
<evidence type="ECO:0000256" key="1">
    <source>
        <dbReference type="SAM" id="MobiDB-lite"/>
    </source>
</evidence>
<feature type="compositionally biased region" description="Acidic residues" evidence="1">
    <location>
        <begin position="1482"/>
        <end position="1492"/>
    </location>
</feature>
<feature type="compositionally biased region" description="Basic and acidic residues" evidence="1">
    <location>
        <begin position="837"/>
        <end position="847"/>
    </location>
</feature>